<evidence type="ECO:0000313" key="2">
    <source>
        <dbReference type="Proteomes" id="UP000015105"/>
    </source>
</evidence>
<reference evidence="2" key="1">
    <citation type="journal article" date="2014" name="Science">
        <title>Ancient hybridizations among the ancestral genomes of bread wheat.</title>
        <authorList>
            <consortium name="International Wheat Genome Sequencing Consortium,"/>
            <person name="Marcussen T."/>
            <person name="Sandve S.R."/>
            <person name="Heier L."/>
            <person name="Spannagl M."/>
            <person name="Pfeifer M."/>
            <person name="Jakobsen K.S."/>
            <person name="Wulff B.B."/>
            <person name="Steuernagel B."/>
            <person name="Mayer K.F."/>
            <person name="Olsen O.A."/>
        </authorList>
    </citation>
    <scope>NUCLEOTIDE SEQUENCE [LARGE SCALE GENOMIC DNA]</scope>
    <source>
        <strain evidence="2">cv. AL8/78</strain>
    </source>
</reference>
<dbReference type="AlphaFoldDB" id="A0A453EY79"/>
<reference evidence="1" key="5">
    <citation type="journal article" date="2021" name="G3 (Bethesda)">
        <title>Aegilops tauschii genome assembly Aet v5.0 features greater sequence contiguity and improved annotation.</title>
        <authorList>
            <person name="Wang L."/>
            <person name="Zhu T."/>
            <person name="Rodriguez J.C."/>
            <person name="Deal K.R."/>
            <person name="Dubcovsky J."/>
            <person name="McGuire P.E."/>
            <person name="Lux T."/>
            <person name="Spannagl M."/>
            <person name="Mayer K.F.X."/>
            <person name="Baldrich P."/>
            <person name="Meyers B.C."/>
            <person name="Huo N."/>
            <person name="Gu Y.Q."/>
            <person name="Zhou H."/>
            <person name="Devos K.M."/>
            <person name="Bennetzen J.L."/>
            <person name="Unver T."/>
            <person name="Budak H."/>
            <person name="Gulick P.J."/>
            <person name="Galiba G."/>
            <person name="Kalapos B."/>
            <person name="Nelson D.R."/>
            <person name="Li P."/>
            <person name="You F.M."/>
            <person name="Luo M.C."/>
            <person name="Dvorak J."/>
        </authorList>
    </citation>
    <scope>NUCLEOTIDE SEQUENCE [LARGE SCALE GENOMIC DNA]</scope>
    <source>
        <strain evidence="1">cv. AL8/78</strain>
    </source>
</reference>
<dbReference type="EnsemblPlants" id="AET3Gv20511200.8">
    <property type="protein sequence ID" value="AET3Gv20511200.8"/>
    <property type="gene ID" value="AET3Gv20511200"/>
</dbReference>
<reference evidence="1" key="3">
    <citation type="journal article" date="2017" name="Nature">
        <title>Genome sequence of the progenitor of the wheat D genome Aegilops tauschii.</title>
        <authorList>
            <person name="Luo M.C."/>
            <person name="Gu Y.Q."/>
            <person name="Puiu D."/>
            <person name="Wang H."/>
            <person name="Twardziok S.O."/>
            <person name="Deal K.R."/>
            <person name="Huo N."/>
            <person name="Zhu T."/>
            <person name="Wang L."/>
            <person name="Wang Y."/>
            <person name="McGuire P.E."/>
            <person name="Liu S."/>
            <person name="Long H."/>
            <person name="Ramasamy R.K."/>
            <person name="Rodriguez J.C."/>
            <person name="Van S.L."/>
            <person name="Yuan L."/>
            <person name="Wang Z."/>
            <person name="Xia Z."/>
            <person name="Xiao L."/>
            <person name="Anderson O.D."/>
            <person name="Ouyang S."/>
            <person name="Liang Y."/>
            <person name="Zimin A.V."/>
            <person name="Pertea G."/>
            <person name="Qi P."/>
            <person name="Bennetzen J.L."/>
            <person name="Dai X."/>
            <person name="Dawson M.W."/>
            <person name="Muller H.G."/>
            <person name="Kugler K."/>
            <person name="Rivarola-Duarte L."/>
            <person name="Spannagl M."/>
            <person name="Mayer K.F.X."/>
            <person name="Lu F.H."/>
            <person name="Bevan M.W."/>
            <person name="Leroy P."/>
            <person name="Li P."/>
            <person name="You F.M."/>
            <person name="Sun Q."/>
            <person name="Liu Z."/>
            <person name="Lyons E."/>
            <person name="Wicker T."/>
            <person name="Salzberg S.L."/>
            <person name="Devos K.M."/>
            <person name="Dvorak J."/>
        </authorList>
    </citation>
    <scope>NUCLEOTIDE SEQUENCE [LARGE SCALE GENOMIC DNA]</scope>
    <source>
        <strain evidence="1">cv. AL8/78</strain>
    </source>
</reference>
<accession>A0A453EY79</accession>
<sequence>RNLHERYHSSYFGGLSRSMRDLGSQSEASMIKEIYRSDPERVIKIFESQPLLHSNPSALSEYVKALVKVDRLDDSTLLKTLQRGTYILKISYFAVFNRLF</sequence>
<name>A0A453EY79_AEGTS</name>
<keyword evidence="2" id="KW-1185">Reference proteome</keyword>
<reference evidence="2" key="2">
    <citation type="journal article" date="2017" name="Nat. Plants">
        <title>The Aegilops tauschii genome reveals multiple impacts of transposons.</title>
        <authorList>
            <person name="Zhao G."/>
            <person name="Zou C."/>
            <person name="Li K."/>
            <person name="Wang K."/>
            <person name="Li T."/>
            <person name="Gao L."/>
            <person name="Zhang X."/>
            <person name="Wang H."/>
            <person name="Yang Z."/>
            <person name="Liu X."/>
            <person name="Jiang W."/>
            <person name="Mao L."/>
            <person name="Kong X."/>
            <person name="Jiao Y."/>
            <person name="Jia J."/>
        </authorList>
    </citation>
    <scope>NUCLEOTIDE SEQUENCE [LARGE SCALE GENOMIC DNA]</scope>
    <source>
        <strain evidence="2">cv. AL8/78</strain>
    </source>
</reference>
<reference evidence="1" key="4">
    <citation type="submission" date="2019-03" db="UniProtKB">
        <authorList>
            <consortium name="EnsemblPlants"/>
        </authorList>
    </citation>
    <scope>IDENTIFICATION</scope>
</reference>
<evidence type="ECO:0000313" key="1">
    <source>
        <dbReference type="EnsemblPlants" id="AET3Gv20511200.8"/>
    </source>
</evidence>
<dbReference type="Proteomes" id="UP000015105">
    <property type="component" value="Chromosome 3D"/>
</dbReference>
<dbReference type="Gramene" id="AET3Gv20511200.8">
    <property type="protein sequence ID" value="AET3Gv20511200.8"/>
    <property type="gene ID" value="AET3Gv20511200"/>
</dbReference>
<proteinExistence type="predicted"/>
<organism evidence="1 2">
    <name type="scientific">Aegilops tauschii subsp. strangulata</name>
    <name type="common">Goatgrass</name>
    <dbReference type="NCBI Taxonomy" id="200361"/>
    <lineage>
        <taxon>Eukaryota</taxon>
        <taxon>Viridiplantae</taxon>
        <taxon>Streptophyta</taxon>
        <taxon>Embryophyta</taxon>
        <taxon>Tracheophyta</taxon>
        <taxon>Spermatophyta</taxon>
        <taxon>Magnoliopsida</taxon>
        <taxon>Liliopsida</taxon>
        <taxon>Poales</taxon>
        <taxon>Poaceae</taxon>
        <taxon>BOP clade</taxon>
        <taxon>Pooideae</taxon>
        <taxon>Triticodae</taxon>
        <taxon>Triticeae</taxon>
        <taxon>Triticinae</taxon>
        <taxon>Aegilops</taxon>
    </lineage>
</organism>
<protein>
    <submittedName>
        <fullName evidence="1">Uncharacterized protein</fullName>
    </submittedName>
</protein>